<dbReference type="Proteomes" id="UP000017836">
    <property type="component" value="Unassembled WGS sequence"/>
</dbReference>
<dbReference type="AlphaFoldDB" id="W1PXF9"/>
<sequence>MLILLGPSPRPFNFHGGIELCKRTLQVLILITLVLQFLCLLGSNPLAANELISSSKCLMVRMTETGASIATVCVGFDSDETIAPVAKLIMLCTLLALITAQEWTVRQMLLKNAFGMLIYGKLYP</sequence>
<proteinExistence type="predicted"/>
<accession>W1PXF9</accession>
<gene>
    <name evidence="1" type="ORF">AMTR_s00050p00209760</name>
</gene>
<dbReference type="HOGENOM" id="CLU_2006982_0_0_1"/>
<evidence type="ECO:0000313" key="1">
    <source>
        <dbReference type="EMBL" id="ERN12923.1"/>
    </source>
</evidence>
<dbReference type="EMBL" id="KI392596">
    <property type="protein sequence ID" value="ERN12923.1"/>
    <property type="molecule type" value="Genomic_DNA"/>
</dbReference>
<keyword evidence="2" id="KW-1185">Reference proteome</keyword>
<protein>
    <submittedName>
        <fullName evidence="1">Uncharacterized protein</fullName>
    </submittedName>
</protein>
<name>W1PXF9_AMBTC</name>
<reference evidence="2" key="1">
    <citation type="journal article" date="2013" name="Science">
        <title>The Amborella genome and the evolution of flowering plants.</title>
        <authorList>
            <consortium name="Amborella Genome Project"/>
        </authorList>
    </citation>
    <scope>NUCLEOTIDE SEQUENCE [LARGE SCALE GENOMIC DNA]</scope>
</reference>
<dbReference type="Gramene" id="ERN12923">
    <property type="protein sequence ID" value="ERN12923"/>
    <property type="gene ID" value="AMTR_s00050p00209760"/>
</dbReference>
<organism evidence="1 2">
    <name type="scientific">Amborella trichopoda</name>
    <dbReference type="NCBI Taxonomy" id="13333"/>
    <lineage>
        <taxon>Eukaryota</taxon>
        <taxon>Viridiplantae</taxon>
        <taxon>Streptophyta</taxon>
        <taxon>Embryophyta</taxon>
        <taxon>Tracheophyta</taxon>
        <taxon>Spermatophyta</taxon>
        <taxon>Magnoliopsida</taxon>
        <taxon>Amborellales</taxon>
        <taxon>Amborellaceae</taxon>
        <taxon>Amborella</taxon>
    </lineage>
</organism>
<evidence type="ECO:0000313" key="2">
    <source>
        <dbReference type="Proteomes" id="UP000017836"/>
    </source>
</evidence>